<dbReference type="PROSITE" id="PS00380">
    <property type="entry name" value="RHODANESE_1"/>
    <property type="match status" value="1"/>
</dbReference>
<dbReference type="Proteomes" id="UP000587070">
    <property type="component" value="Unassembled WGS sequence"/>
</dbReference>
<dbReference type="SMART" id="SM00450">
    <property type="entry name" value="RHOD"/>
    <property type="match status" value="1"/>
</dbReference>
<dbReference type="SUPFAM" id="SSF52821">
    <property type="entry name" value="Rhodanese/Cell cycle control phosphatase"/>
    <property type="match status" value="1"/>
</dbReference>
<reference evidence="2 3" key="1">
    <citation type="submission" date="2020-08" db="EMBL/GenBank/DDBJ databases">
        <title>Genome sequencing of Purple Non-Sulfur Bacteria from various extreme environments.</title>
        <authorList>
            <person name="Mayer M."/>
        </authorList>
    </citation>
    <scope>NUCLEOTIDE SEQUENCE [LARGE SCALE GENOMIC DNA]</scope>
    <source>
        <strain evidence="2 3">2761</strain>
    </source>
</reference>
<protein>
    <submittedName>
        <fullName evidence="2">Rhodanese-related sulfurtransferase</fullName>
    </submittedName>
</protein>
<feature type="domain" description="Rhodanese" evidence="1">
    <location>
        <begin position="27"/>
        <end position="119"/>
    </location>
</feature>
<keyword evidence="2" id="KW-0808">Transferase</keyword>
<dbReference type="InterPro" id="IPR001307">
    <property type="entry name" value="Thiosulphate_STrfase_CS"/>
</dbReference>
<dbReference type="GO" id="GO:0004792">
    <property type="term" value="F:thiosulfate-cyanide sulfurtransferase activity"/>
    <property type="evidence" value="ECO:0007669"/>
    <property type="project" value="InterPro"/>
</dbReference>
<gene>
    <name evidence="2" type="ORF">GGD90_002110</name>
</gene>
<dbReference type="EMBL" id="JACIGE010000007">
    <property type="protein sequence ID" value="MBB4247725.1"/>
    <property type="molecule type" value="Genomic_DNA"/>
</dbReference>
<dbReference type="OrthoDB" id="1445766at2"/>
<comment type="caution">
    <text evidence="2">The sequence shown here is derived from an EMBL/GenBank/DDBJ whole genome shotgun (WGS) entry which is preliminary data.</text>
</comment>
<sequence length="126" mass="13211">MKTALDLVAAAKARIHEISFADADQAIRDADVLLDVREADEYASGHLPGATLVPRGLLEFKFSGTPELAARDLKIVLYCKTSGRAALAAAALQEMGYLQVKSIAGGFDAWAAAGKPVDKPALPAFG</sequence>
<dbReference type="PROSITE" id="PS50206">
    <property type="entry name" value="RHODANESE_3"/>
    <property type="match status" value="1"/>
</dbReference>
<organism evidence="2 3">
    <name type="scientific">Rhodocyclus tenuis</name>
    <name type="common">Rhodospirillum tenue</name>
    <dbReference type="NCBI Taxonomy" id="1066"/>
    <lineage>
        <taxon>Bacteria</taxon>
        <taxon>Pseudomonadati</taxon>
        <taxon>Pseudomonadota</taxon>
        <taxon>Betaproteobacteria</taxon>
        <taxon>Rhodocyclales</taxon>
        <taxon>Rhodocyclaceae</taxon>
        <taxon>Rhodocyclus</taxon>
    </lineage>
</organism>
<dbReference type="AlphaFoldDB" id="A0A840G768"/>
<dbReference type="InterPro" id="IPR001763">
    <property type="entry name" value="Rhodanese-like_dom"/>
</dbReference>
<proteinExistence type="predicted"/>
<dbReference type="PANTHER" id="PTHR44086:SF10">
    <property type="entry name" value="THIOSULFATE SULFURTRANSFERASE_RHODANESE-LIKE DOMAIN-CONTAINING PROTEIN 3"/>
    <property type="match status" value="1"/>
</dbReference>
<dbReference type="Pfam" id="PF00581">
    <property type="entry name" value="Rhodanese"/>
    <property type="match status" value="1"/>
</dbReference>
<evidence type="ECO:0000313" key="3">
    <source>
        <dbReference type="Proteomes" id="UP000587070"/>
    </source>
</evidence>
<dbReference type="RefSeq" id="WP_153116693.1">
    <property type="nucleotide sequence ID" value="NZ_JACIGE010000007.1"/>
</dbReference>
<dbReference type="Gene3D" id="3.40.250.10">
    <property type="entry name" value="Rhodanese-like domain"/>
    <property type="match status" value="1"/>
</dbReference>
<name>A0A840G768_RHOTE</name>
<evidence type="ECO:0000313" key="2">
    <source>
        <dbReference type="EMBL" id="MBB4247725.1"/>
    </source>
</evidence>
<evidence type="ECO:0000259" key="1">
    <source>
        <dbReference type="PROSITE" id="PS50206"/>
    </source>
</evidence>
<dbReference type="PANTHER" id="PTHR44086">
    <property type="entry name" value="THIOSULFATE SULFURTRANSFERASE RDL2, MITOCHONDRIAL-RELATED"/>
    <property type="match status" value="1"/>
</dbReference>
<keyword evidence="3" id="KW-1185">Reference proteome</keyword>
<dbReference type="InterPro" id="IPR036873">
    <property type="entry name" value="Rhodanese-like_dom_sf"/>
</dbReference>
<accession>A0A840G768</accession>